<gene>
    <name evidence="3" type="ORF">CLODIP_2_CD02898</name>
</gene>
<dbReference type="SUPFAM" id="SSF46689">
    <property type="entry name" value="Homeodomain-like"/>
    <property type="match status" value="1"/>
</dbReference>
<sequence>MTTPVEKAKCVLWLESTQSVSTVQRRYQAQYGKTPPSRACVYAWYKKFSETGCLCPKSTASRPGSVSDETVEKVRSAFAASPDMSTRRASRELGVPPATITKIMRSNTHREPRIRRYRYQIGRDLDDDPLKRLLFIKEIPAPIDAWLEKVVFSGEMSFFLSGEVSRKELCIFGSDKSQDVSDIEEPESDKLTVFCAISRAKVFGPFFLTDDAPEFFYQRLFEESLLPQLSRDGLPEGAYLQVDLPLSRFSDGLRNLLDTRLSDHWIGPVSDSMPPWPQRSPEMSPLDFFLWGFVHDYVYDSGPVASVAELRHRIARAVSSVPESLLAQAWDKLNAQYEACKRNRGHRPE</sequence>
<dbReference type="InterPro" id="IPR009057">
    <property type="entry name" value="Homeodomain-like_sf"/>
</dbReference>
<dbReference type="AlphaFoldDB" id="A0A8S1CYL5"/>
<accession>A0A8S1CYL5</accession>
<dbReference type="InterPro" id="IPR032135">
    <property type="entry name" value="DUF4817"/>
</dbReference>
<proteinExistence type="predicted"/>
<dbReference type="PANTHER" id="PTHR47326:SF1">
    <property type="entry name" value="HTH PSQ-TYPE DOMAIN-CONTAINING PROTEIN"/>
    <property type="match status" value="1"/>
</dbReference>
<keyword evidence="4" id="KW-1185">Reference proteome</keyword>
<dbReference type="GO" id="GO:0003676">
    <property type="term" value="F:nucleic acid binding"/>
    <property type="evidence" value="ECO:0007669"/>
    <property type="project" value="InterPro"/>
</dbReference>
<feature type="domain" description="DUF4817" evidence="2">
    <location>
        <begin position="6"/>
        <end position="54"/>
    </location>
</feature>
<comment type="subcellular location">
    <subcellularLocation>
        <location evidence="1">Nucleus</location>
    </subcellularLocation>
</comment>
<organism evidence="3 4">
    <name type="scientific">Cloeon dipterum</name>
    <dbReference type="NCBI Taxonomy" id="197152"/>
    <lineage>
        <taxon>Eukaryota</taxon>
        <taxon>Metazoa</taxon>
        <taxon>Ecdysozoa</taxon>
        <taxon>Arthropoda</taxon>
        <taxon>Hexapoda</taxon>
        <taxon>Insecta</taxon>
        <taxon>Pterygota</taxon>
        <taxon>Palaeoptera</taxon>
        <taxon>Ephemeroptera</taxon>
        <taxon>Pisciforma</taxon>
        <taxon>Baetidae</taxon>
        <taxon>Cloeon</taxon>
    </lineage>
</organism>
<dbReference type="Gene3D" id="3.30.420.10">
    <property type="entry name" value="Ribonuclease H-like superfamily/Ribonuclease H"/>
    <property type="match status" value="1"/>
</dbReference>
<dbReference type="Pfam" id="PF16087">
    <property type="entry name" value="DUF4817"/>
    <property type="match status" value="1"/>
</dbReference>
<protein>
    <recommendedName>
        <fullName evidence="2">DUF4817 domain-containing protein</fullName>
    </recommendedName>
</protein>
<dbReference type="InterPro" id="IPR036397">
    <property type="entry name" value="RNaseH_sf"/>
</dbReference>
<reference evidence="3 4" key="1">
    <citation type="submission" date="2020-04" db="EMBL/GenBank/DDBJ databases">
        <authorList>
            <person name="Alioto T."/>
            <person name="Alioto T."/>
            <person name="Gomez Garrido J."/>
        </authorList>
    </citation>
    <scope>NUCLEOTIDE SEQUENCE [LARGE SCALE GENOMIC DNA]</scope>
</reference>
<evidence type="ECO:0000313" key="3">
    <source>
        <dbReference type="EMBL" id="CAB3374993.1"/>
    </source>
</evidence>
<evidence type="ECO:0000313" key="4">
    <source>
        <dbReference type="Proteomes" id="UP000494165"/>
    </source>
</evidence>
<dbReference type="Proteomes" id="UP000494165">
    <property type="component" value="Unassembled WGS sequence"/>
</dbReference>
<name>A0A8S1CYL5_9INSE</name>
<dbReference type="GO" id="GO:0005634">
    <property type="term" value="C:nucleus"/>
    <property type="evidence" value="ECO:0007669"/>
    <property type="project" value="UniProtKB-SubCell"/>
</dbReference>
<comment type="caution">
    <text evidence="3">The sequence shown here is derived from an EMBL/GenBank/DDBJ whole genome shotgun (WGS) entry which is preliminary data.</text>
</comment>
<dbReference type="EMBL" id="CADEPI010000106">
    <property type="protein sequence ID" value="CAB3374993.1"/>
    <property type="molecule type" value="Genomic_DNA"/>
</dbReference>
<dbReference type="PANTHER" id="PTHR47326">
    <property type="entry name" value="TRANSPOSABLE ELEMENT TC3 TRANSPOSASE-LIKE PROTEIN"/>
    <property type="match status" value="1"/>
</dbReference>
<evidence type="ECO:0000256" key="1">
    <source>
        <dbReference type="ARBA" id="ARBA00004123"/>
    </source>
</evidence>
<evidence type="ECO:0000259" key="2">
    <source>
        <dbReference type="Pfam" id="PF16087"/>
    </source>
</evidence>
<dbReference type="OrthoDB" id="6375767at2759"/>